<keyword evidence="3 5" id="KW-1133">Transmembrane helix</keyword>
<evidence type="ECO:0000256" key="5">
    <source>
        <dbReference type="SAM" id="Phobius"/>
    </source>
</evidence>
<keyword evidence="4 5" id="KW-0472">Membrane</keyword>
<dbReference type="GO" id="GO:0016874">
    <property type="term" value="F:ligase activity"/>
    <property type="evidence" value="ECO:0007669"/>
    <property type="project" value="UniProtKB-KW"/>
</dbReference>
<organism evidence="7 8">
    <name type="scientific">Vibrio agarivorans</name>
    <dbReference type="NCBI Taxonomy" id="153622"/>
    <lineage>
        <taxon>Bacteria</taxon>
        <taxon>Pseudomonadati</taxon>
        <taxon>Pseudomonadota</taxon>
        <taxon>Gammaproteobacteria</taxon>
        <taxon>Vibrionales</taxon>
        <taxon>Vibrionaceae</taxon>
        <taxon>Vibrio</taxon>
    </lineage>
</organism>
<proteinExistence type="predicted"/>
<dbReference type="PANTHER" id="PTHR37422">
    <property type="entry name" value="TEICHURONIC ACID BIOSYNTHESIS PROTEIN TUAE"/>
    <property type="match status" value="1"/>
</dbReference>
<feature type="transmembrane region" description="Helical" evidence="5">
    <location>
        <begin position="223"/>
        <end position="242"/>
    </location>
</feature>
<dbReference type="EMBL" id="JAUEOZ010000001">
    <property type="protein sequence ID" value="MDN2479974.1"/>
    <property type="molecule type" value="Genomic_DNA"/>
</dbReference>
<evidence type="ECO:0000256" key="4">
    <source>
        <dbReference type="ARBA" id="ARBA00023136"/>
    </source>
</evidence>
<evidence type="ECO:0000256" key="1">
    <source>
        <dbReference type="ARBA" id="ARBA00004141"/>
    </source>
</evidence>
<sequence length="404" mass="45418">MTHKLDTTLQWLFFALPTTAFMGHKFLIINAVLIFFVSLTKMTRNALNDSAFKPLIYAFLLTIPLSIPHVILDEGRMAALDVPSRYIVVALIAMGLNQFRLTIDWFYKSFMFAALASFLLYPIYSSAYLGAYRYATELFGKHVYILAVAYYSIVGMLVCACAVRSYLKQNQTKWAVFSAVCSALFFITSFLSGSKVLLVALPILAIIATLCVVELAPKARPKAYLASLIVIVASVLVFPHTAMYERIETDVENINIEKKTSTNERIEMLKSGYHTFMEAPVFGMGYEKRKEFNNKLYDEGVIFFPYLKDGKHSLHNEYVNALAKKGIIGFILVTLLYLAPIYCAYTMRENNGDVLLLISVFVGAFVFIGATQAPLFGSSTSTYYAIMCLFILLTLRRKSTVTTQ</sequence>
<evidence type="ECO:0000256" key="3">
    <source>
        <dbReference type="ARBA" id="ARBA00022989"/>
    </source>
</evidence>
<dbReference type="InterPro" id="IPR051533">
    <property type="entry name" value="WaaL-like"/>
</dbReference>
<gene>
    <name evidence="7" type="ORF">QWJ08_00845</name>
</gene>
<feature type="transmembrane region" description="Helical" evidence="5">
    <location>
        <begin position="51"/>
        <end position="72"/>
    </location>
</feature>
<feature type="transmembrane region" description="Helical" evidence="5">
    <location>
        <begin position="143"/>
        <end position="167"/>
    </location>
</feature>
<keyword evidence="7" id="KW-0436">Ligase</keyword>
<evidence type="ECO:0000256" key="2">
    <source>
        <dbReference type="ARBA" id="ARBA00022692"/>
    </source>
</evidence>
<evidence type="ECO:0000313" key="7">
    <source>
        <dbReference type="EMBL" id="MDN2479974.1"/>
    </source>
</evidence>
<comment type="caution">
    <text evidence="7">The sequence shown here is derived from an EMBL/GenBank/DDBJ whole genome shotgun (WGS) entry which is preliminary data.</text>
</comment>
<protein>
    <submittedName>
        <fullName evidence="7">O-antigen ligase family protein</fullName>
    </submittedName>
</protein>
<feature type="domain" description="O-antigen ligase-related" evidence="6">
    <location>
        <begin position="182"/>
        <end position="333"/>
    </location>
</feature>
<dbReference type="Proteomes" id="UP001169719">
    <property type="component" value="Unassembled WGS sequence"/>
</dbReference>
<keyword evidence="8" id="KW-1185">Reference proteome</keyword>
<keyword evidence="2 5" id="KW-0812">Transmembrane</keyword>
<dbReference type="RefSeq" id="WP_289960297.1">
    <property type="nucleotide sequence ID" value="NZ_JAUEOZ010000001.1"/>
</dbReference>
<feature type="transmembrane region" description="Helical" evidence="5">
    <location>
        <begin position="376"/>
        <end position="395"/>
    </location>
</feature>
<feature type="transmembrane region" description="Helical" evidence="5">
    <location>
        <begin position="110"/>
        <end position="131"/>
    </location>
</feature>
<feature type="transmembrane region" description="Helical" evidence="5">
    <location>
        <begin position="84"/>
        <end position="103"/>
    </location>
</feature>
<dbReference type="PANTHER" id="PTHR37422:SF17">
    <property type="entry name" value="O-ANTIGEN LIGASE"/>
    <property type="match status" value="1"/>
</dbReference>
<dbReference type="Pfam" id="PF04932">
    <property type="entry name" value="Wzy_C"/>
    <property type="match status" value="1"/>
</dbReference>
<feature type="transmembrane region" description="Helical" evidence="5">
    <location>
        <begin position="197"/>
        <end position="216"/>
    </location>
</feature>
<feature type="transmembrane region" description="Helical" evidence="5">
    <location>
        <begin position="174"/>
        <end position="191"/>
    </location>
</feature>
<name>A0ABT7XWQ2_9VIBR</name>
<accession>A0ABT7XWQ2</accession>
<dbReference type="InterPro" id="IPR007016">
    <property type="entry name" value="O-antigen_ligase-rel_domated"/>
</dbReference>
<feature type="transmembrane region" description="Helical" evidence="5">
    <location>
        <begin position="327"/>
        <end position="347"/>
    </location>
</feature>
<reference evidence="7" key="1">
    <citation type="submission" date="2024-05" db="EMBL/GenBank/DDBJ databases">
        <title>Genome Sequences of Four Agar- Degrading Marine Bacteria.</title>
        <authorList>
            <person name="Phillips E.K."/>
            <person name="Shaffer J.C."/>
            <person name="Henson M.W."/>
            <person name="Temperton B."/>
            <person name="Thrash C.J."/>
            <person name="Martin M.O."/>
        </authorList>
    </citation>
    <scope>NUCLEOTIDE SEQUENCE</scope>
    <source>
        <strain evidence="7">EKP203</strain>
    </source>
</reference>
<feature type="transmembrane region" description="Helical" evidence="5">
    <location>
        <begin position="354"/>
        <end position="370"/>
    </location>
</feature>
<evidence type="ECO:0000313" key="8">
    <source>
        <dbReference type="Proteomes" id="UP001169719"/>
    </source>
</evidence>
<evidence type="ECO:0000259" key="6">
    <source>
        <dbReference type="Pfam" id="PF04932"/>
    </source>
</evidence>
<feature type="transmembrane region" description="Helical" evidence="5">
    <location>
        <begin position="12"/>
        <end position="39"/>
    </location>
</feature>
<comment type="subcellular location">
    <subcellularLocation>
        <location evidence="1">Membrane</location>
        <topology evidence="1">Multi-pass membrane protein</topology>
    </subcellularLocation>
</comment>